<feature type="region of interest" description="Disordered" evidence="1">
    <location>
        <begin position="90"/>
        <end position="126"/>
    </location>
</feature>
<protein>
    <submittedName>
        <fullName evidence="2">Uncharacterized protein</fullName>
    </submittedName>
</protein>
<dbReference type="Proteomes" id="UP000673691">
    <property type="component" value="Unassembled WGS sequence"/>
</dbReference>
<gene>
    <name evidence="2" type="ORF">BJ554DRAFT_4860</name>
</gene>
<feature type="region of interest" description="Disordered" evidence="1">
    <location>
        <begin position="47"/>
        <end position="67"/>
    </location>
</feature>
<accession>A0A8H7ZZU9</accession>
<comment type="caution">
    <text evidence="2">The sequence shown here is derived from an EMBL/GenBank/DDBJ whole genome shotgun (WGS) entry which is preliminary data.</text>
</comment>
<dbReference type="OrthoDB" id="27923at2759"/>
<proteinExistence type="predicted"/>
<organism evidence="2 3">
    <name type="scientific">Olpidium bornovanus</name>
    <dbReference type="NCBI Taxonomy" id="278681"/>
    <lineage>
        <taxon>Eukaryota</taxon>
        <taxon>Fungi</taxon>
        <taxon>Fungi incertae sedis</taxon>
        <taxon>Olpidiomycota</taxon>
        <taxon>Olpidiomycotina</taxon>
        <taxon>Olpidiomycetes</taxon>
        <taxon>Olpidiales</taxon>
        <taxon>Olpidiaceae</taxon>
        <taxon>Olpidium</taxon>
    </lineage>
</organism>
<evidence type="ECO:0000313" key="2">
    <source>
        <dbReference type="EMBL" id="KAG5462509.1"/>
    </source>
</evidence>
<name>A0A8H7ZZU9_9FUNG</name>
<keyword evidence="3" id="KW-1185">Reference proteome</keyword>
<dbReference type="AlphaFoldDB" id="A0A8H7ZZU9"/>
<dbReference type="EMBL" id="JAEFCI010002040">
    <property type="protein sequence ID" value="KAG5462509.1"/>
    <property type="molecule type" value="Genomic_DNA"/>
</dbReference>
<reference evidence="2 3" key="1">
    <citation type="journal article" name="Sci. Rep.">
        <title>Genome-scale phylogenetic analyses confirm Olpidium as the closest living zoosporic fungus to the non-flagellated, terrestrial fungi.</title>
        <authorList>
            <person name="Chang Y."/>
            <person name="Rochon D."/>
            <person name="Sekimoto S."/>
            <person name="Wang Y."/>
            <person name="Chovatia M."/>
            <person name="Sandor L."/>
            <person name="Salamov A."/>
            <person name="Grigoriev I.V."/>
            <person name="Stajich J.E."/>
            <person name="Spatafora J.W."/>
        </authorList>
    </citation>
    <scope>NUCLEOTIDE SEQUENCE [LARGE SCALE GENOMIC DNA]</scope>
    <source>
        <strain evidence="2">S191</strain>
    </source>
</reference>
<evidence type="ECO:0000313" key="3">
    <source>
        <dbReference type="Proteomes" id="UP000673691"/>
    </source>
</evidence>
<dbReference type="Gene3D" id="3.30.450.50">
    <property type="entry name" value="Longin domain"/>
    <property type="match status" value="1"/>
</dbReference>
<feature type="compositionally biased region" description="Basic and acidic residues" evidence="1">
    <location>
        <begin position="48"/>
        <end position="62"/>
    </location>
</feature>
<evidence type="ECO:0000256" key="1">
    <source>
        <dbReference type="SAM" id="MobiDB-lite"/>
    </source>
</evidence>
<sequence length="126" mass="14316">MKIYSLNLCRNDRRPPQQLASEFELSSFGFFQRSRLAGGHQEWAKGGSECEERIEKKKREPPRVQLRSLGGSESDALFKIGRCQWGIGSGRGARRRRRADVVRSSPPKQPLVRSWGRAVVSKPQAH</sequence>